<dbReference type="Proteomes" id="UP001597112">
    <property type="component" value="Unassembled WGS sequence"/>
</dbReference>
<comment type="caution">
    <text evidence="2">The sequence shown here is derived from an EMBL/GenBank/DDBJ whole genome shotgun (WGS) entry which is preliminary data.</text>
</comment>
<protein>
    <recommendedName>
        <fullName evidence="4">DUF2127 domain-containing protein</fullName>
    </recommendedName>
</protein>
<organism evidence="2 3">
    <name type="scientific">Ohtaekwangia kribbensis</name>
    <dbReference type="NCBI Taxonomy" id="688913"/>
    <lineage>
        <taxon>Bacteria</taxon>
        <taxon>Pseudomonadati</taxon>
        <taxon>Bacteroidota</taxon>
        <taxon>Cytophagia</taxon>
        <taxon>Cytophagales</taxon>
        <taxon>Fulvivirgaceae</taxon>
        <taxon>Ohtaekwangia</taxon>
    </lineage>
</organism>
<keyword evidence="1" id="KW-1133">Transmembrane helix</keyword>
<feature type="transmembrane region" description="Helical" evidence="1">
    <location>
        <begin position="27"/>
        <end position="46"/>
    </location>
</feature>
<dbReference type="EMBL" id="JBHTKA010000013">
    <property type="protein sequence ID" value="MFD1002703.1"/>
    <property type="molecule type" value="Genomic_DNA"/>
</dbReference>
<sequence>MMYIIRIVLEIFTLTLVLFTLYNTSKVFRWFSFVWASILGVLNAFHLGETLMGNAEDLSQVVLLTFVLATNVLLVIETRKQTRLNSTDNAV</sequence>
<gene>
    <name evidence="2" type="ORF">ACFQ21_25485</name>
</gene>
<keyword evidence="1" id="KW-0812">Transmembrane</keyword>
<feature type="transmembrane region" description="Helical" evidence="1">
    <location>
        <begin position="58"/>
        <end position="76"/>
    </location>
</feature>
<reference evidence="3" key="1">
    <citation type="journal article" date="2019" name="Int. J. Syst. Evol. Microbiol.">
        <title>The Global Catalogue of Microorganisms (GCM) 10K type strain sequencing project: providing services to taxonomists for standard genome sequencing and annotation.</title>
        <authorList>
            <consortium name="The Broad Institute Genomics Platform"/>
            <consortium name="The Broad Institute Genome Sequencing Center for Infectious Disease"/>
            <person name="Wu L."/>
            <person name="Ma J."/>
        </authorList>
    </citation>
    <scope>NUCLEOTIDE SEQUENCE [LARGE SCALE GENOMIC DNA]</scope>
    <source>
        <strain evidence="3">CCUG 58938</strain>
    </source>
</reference>
<evidence type="ECO:0000313" key="3">
    <source>
        <dbReference type="Proteomes" id="UP001597112"/>
    </source>
</evidence>
<evidence type="ECO:0000256" key="1">
    <source>
        <dbReference type="SAM" id="Phobius"/>
    </source>
</evidence>
<proteinExistence type="predicted"/>
<name>A0ABW3KBH6_9BACT</name>
<accession>A0ABW3KBH6</accession>
<feature type="transmembrane region" description="Helical" evidence="1">
    <location>
        <begin position="6"/>
        <end position="22"/>
    </location>
</feature>
<dbReference type="RefSeq" id="WP_377584241.1">
    <property type="nucleotide sequence ID" value="NZ_JBHTKA010000013.1"/>
</dbReference>
<evidence type="ECO:0008006" key="4">
    <source>
        <dbReference type="Google" id="ProtNLM"/>
    </source>
</evidence>
<evidence type="ECO:0000313" key="2">
    <source>
        <dbReference type="EMBL" id="MFD1002703.1"/>
    </source>
</evidence>
<keyword evidence="3" id="KW-1185">Reference proteome</keyword>
<keyword evidence="1" id="KW-0472">Membrane</keyword>